<feature type="compositionally biased region" description="Low complexity" evidence="3">
    <location>
        <begin position="838"/>
        <end position="859"/>
    </location>
</feature>
<keyword evidence="6" id="KW-1185">Reference proteome</keyword>
<dbReference type="STRING" id="1160509.A0A3N4IMW5"/>
<dbReference type="SMART" id="SM00906">
    <property type="entry name" value="Fungal_trans"/>
    <property type="match status" value="1"/>
</dbReference>
<dbReference type="Pfam" id="PF00172">
    <property type="entry name" value="Zn_clus"/>
    <property type="match status" value="1"/>
</dbReference>
<dbReference type="PROSITE" id="PS50048">
    <property type="entry name" value="ZN2_CY6_FUNGAL_2"/>
    <property type="match status" value="1"/>
</dbReference>
<evidence type="ECO:0000313" key="5">
    <source>
        <dbReference type="EMBL" id="RPA87465.1"/>
    </source>
</evidence>
<dbReference type="PROSITE" id="PS00463">
    <property type="entry name" value="ZN2_CY6_FUNGAL_1"/>
    <property type="match status" value="1"/>
</dbReference>
<evidence type="ECO:0000256" key="1">
    <source>
        <dbReference type="ARBA" id="ARBA00022723"/>
    </source>
</evidence>
<reference evidence="5 6" key="1">
    <citation type="journal article" date="2018" name="Nat. Ecol. Evol.">
        <title>Pezizomycetes genomes reveal the molecular basis of ectomycorrhizal truffle lifestyle.</title>
        <authorList>
            <person name="Murat C."/>
            <person name="Payen T."/>
            <person name="Noel B."/>
            <person name="Kuo A."/>
            <person name="Morin E."/>
            <person name="Chen J."/>
            <person name="Kohler A."/>
            <person name="Krizsan K."/>
            <person name="Balestrini R."/>
            <person name="Da Silva C."/>
            <person name="Montanini B."/>
            <person name="Hainaut M."/>
            <person name="Levati E."/>
            <person name="Barry K.W."/>
            <person name="Belfiori B."/>
            <person name="Cichocki N."/>
            <person name="Clum A."/>
            <person name="Dockter R.B."/>
            <person name="Fauchery L."/>
            <person name="Guy J."/>
            <person name="Iotti M."/>
            <person name="Le Tacon F."/>
            <person name="Lindquist E.A."/>
            <person name="Lipzen A."/>
            <person name="Malagnac F."/>
            <person name="Mello A."/>
            <person name="Molinier V."/>
            <person name="Miyauchi S."/>
            <person name="Poulain J."/>
            <person name="Riccioni C."/>
            <person name="Rubini A."/>
            <person name="Sitrit Y."/>
            <person name="Splivallo R."/>
            <person name="Traeger S."/>
            <person name="Wang M."/>
            <person name="Zifcakova L."/>
            <person name="Wipf D."/>
            <person name="Zambonelli A."/>
            <person name="Paolocci F."/>
            <person name="Nowrousian M."/>
            <person name="Ottonello S."/>
            <person name="Baldrian P."/>
            <person name="Spatafora J.W."/>
            <person name="Henrissat B."/>
            <person name="Nagy L.G."/>
            <person name="Aury J.M."/>
            <person name="Wincker P."/>
            <person name="Grigoriev I.V."/>
            <person name="Bonfante P."/>
            <person name="Martin F.M."/>
        </authorList>
    </citation>
    <scope>NUCLEOTIDE SEQUENCE [LARGE SCALE GENOMIC DNA]</scope>
    <source>
        <strain evidence="5 6">RN42</strain>
    </source>
</reference>
<feature type="region of interest" description="Disordered" evidence="3">
    <location>
        <begin position="722"/>
        <end position="746"/>
    </location>
</feature>
<keyword evidence="1" id="KW-0479">Metal-binding</keyword>
<dbReference type="InterPro" id="IPR001138">
    <property type="entry name" value="Zn2Cys6_DnaBD"/>
</dbReference>
<dbReference type="PANTHER" id="PTHR46910">
    <property type="entry name" value="TRANSCRIPTION FACTOR PDR1"/>
    <property type="match status" value="1"/>
</dbReference>
<evidence type="ECO:0000256" key="2">
    <source>
        <dbReference type="ARBA" id="ARBA00023242"/>
    </source>
</evidence>
<dbReference type="InterPro" id="IPR050987">
    <property type="entry name" value="AtrR-like"/>
</dbReference>
<dbReference type="GO" id="GO:0003677">
    <property type="term" value="F:DNA binding"/>
    <property type="evidence" value="ECO:0007669"/>
    <property type="project" value="InterPro"/>
</dbReference>
<dbReference type="SUPFAM" id="SSF57701">
    <property type="entry name" value="Zn2/Cys6 DNA-binding domain"/>
    <property type="match status" value="1"/>
</dbReference>
<feature type="region of interest" description="Disordered" evidence="3">
    <location>
        <begin position="145"/>
        <end position="166"/>
    </location>
</feature>
<feature type="compositionally biased region" description="Polar residues" evidence="3">
    <location>
        <begin position="722"/>
        <end position="744"/>
    </location>
</feature>
<dbReference type="CDD" id="cd00067">
    <property type="entry name" value="GAL4"/>
    <property type="match status" value="1"/>
</dbReference>
<evidence type="ECO:0000259" key="4">
    <source>
        <dbReference type="PROSITE" id="PS50048"/>
    </source>
</evidence>
<feature type="compositionally biased region" description="Polar residues" evidence="3">
    <location>
        <begin position="7"/>
        <end position="24"/>
    </location>
</feature>
<dbReference type="Proteomes" id="UP000275078">
    <property type="component" value="Unassembled WGS sequence"/>
</dbReference>
<feature type="region of interest" description="Disordered" evidence="3">
    <location>
        <begin position="813"/>
        <end position="906"/>
    </location>
</feature>
<proteinExistence type="predicted"/>
<protein>
    <recommendedName>
        <fullName evidence="4">Zn(2)-C6 fungal-type domain-containing protein</fullName>
    </recommendedName>
</protein>
<evidence type="ECO:0000313" key="6">
    <source>
        <dbReference type="Proteomes" id="UP000275078"/>
    </source>
</evidence>
<dbReference type="EMBL" id="ML119646">
    <property type="protein sequence ID" value="RPA87465.1"/>
    <property type="molecule type" value="Genomic_DNA"/>
</dbReference>
<dbReference type="InterPro" id="IPR007219">
    <property type="entry name" value="XnlR_reg_dom"/>
</dbReference>
<dbReference type="CDD" id="cd12148">
    <property type="entry name" value="fungal_TF_MHR"/>
    <property type="match status" value="1"/>
</dbReference>
<gene>
    <name evidence="5" type="ORF">BJ508DRAFT_60417</name>
</gene>
<evidence type="ECO:0000256" key="3">
    <source>
        <dbReference type="SAM" id="MobiDB-lite"/>
    </source>
</evidence>
<dbReference type="GO" id="GO:0008270">
    <property type="term" value="F:zinc ion binding"/>
    <property type="evidence" value="ECO:0007669"/>
    <property type="project" value="InterPro"/>
</dbReference>
<keyword evidence="2" id="KW-0539">Nucleus</keyword>
<dbReference type="SMART" id="SM00066">
    <property type="entry name" value="GAL4"/>
    <property type="match status" value="1"/>
</dbReference>
<feature type="region of interest" description="Disordered" evidence="3">
    <location>
        <begin position="1"/>
        <end position="24"/>
    </location>
</feature>
<accession>A0A3N4IMW5</accession>
<dbReference type="PANTHER" id="PTHR46910:SF4">
    <property type="entry name" value="ZN(2)-C6 FUNGAL-TYPE DOMAIN-CONTAINING PROTEIN"/>
    <property type="match status" value="1"/>
</dbReference>
<feature type="domain" description="Zn(2)-C6 fungal-type" evidence="4">
    <location>
        <begin position="39"/>
        <end position="69"/>
    </location>
</feature>
<dbReference type="OrthoDB" id="4456959at2759"/>
<organism evidence="5 6">
    <name type="scientific">Ascobolus immersus RN42</name>
    <dbReference type="NCBI Taxonomy" id="1160509"/>
    <lineage>
        <taxon>Eukaryota</taxon>
        <taxon>Fungi</taxon>
        <taxon>Dikarya</taxon>
        <taxon>Ascomycota</taxon>
        <taxon>Pezizomycotina</taxon>
        <taxon>Pezizomycetes</taxon>
        <taxon>Pezizales</taxon>
        <taxon>Ascobolaceae</taxon>
        <taxon>Ascobolus</taxon>
    </lineage>
</organism>
<dbReference type="InterPro" id="IPR036864">
    <property type="entry name" value="Zn2-C6_fun-type_DNA-bd_sf"/>
</dbReference>
<dbReference type="Pfam" id="PF04082">
    <property type="entry name" value="Fungal_trans"/>
    <property type="match status" value="1"/>
</dbReference>
<feature type="compositionally biased region" description="Polar residues" evidence="3">
    <location>
        <begin position="814"/>
        <end position="837"/>
    </location>
</feature>
<dbReference type="GO" id="GO:0006351">
    <property type="term" value="P:DNA-templated transcription"/>
    <property type="evidence" value="ECO:0007669"/>
    <property type="project" value="InterPro"/>
</dbReference>
<dbReference type="AlphaFoldDB" id="A0A3N4IMW5"/>
<name>A0A3N4IMW5_ASCIM</name>
<dbReference type="GO" id="GO:0000981">
    <property type="term" value="F:DNA-binding transcription factor activity, RNA polymerase II-specific"/>
    <property type="evidence" value="ECO:0007669"/>
    <property type="project" value="InterPro"/>
</dbReference>
<sequence length="906" mass="100658">MPPKRAASTSAKNGDVNSSEQFTRSVREKLSSYTRTGQACDRCKIRKIRCDALQEGCSPCKSTGTECRTTDRISRRAVPRGYVENLEAKCSSLEAKVRQLEAFFGQISASKQGVQPGSLGGLYGNSVVDDSSNFAGDWNHALKPLESVNGSGQMGDGTNGGRDDSETRQLHCIRPAAFKAGNSSNLYLGLSAGNAHLNNMRETALSVLGFVIDLTDLDPSEPDPDYADPHFGPTSGISYEAYMRSIFGQNRHQGPPPSLPDRAEMAKVADWYWKYSYPYLPLLHRPTFVKELERCYSDQGHVPSAAQTVMSHMMVAIMHYQVALRSRMNDTTKKGEEASKQGIARSHLHYHYSLSFMQQLLTNRRLEDLQAIAMILQHIRGFPKPGASWLLAKLSISMAVEQGLHRSQKEWLTPDSMANPIEVEMRKRVFWCILCMEAGLAAKLGRPLALRVNDFDAEMPLCIPDECITREGILPRQPGEEGSGCGFDVAVEMFKYTVCHIEIVSTLYTVNRPSTEEYERVVVRMEKKLRDWQETIPSWLSIDSPYPETKAQAAHLALFYHECCILLRHPSLGFSASAEFQNENLRKSVESSREILRVTDQLRTSQHDLDTTWYATTVQFLATLTILYSLWIPDKDVEEHEIAEVRKDMELCMSIMADVGRILGSSSRLKEIVATLTERTITATYARRQQREVAKQRASSGSAPSMTASQAQLQYESMQQTYPNNSQGTMAQSMPYTTSESPSHAQALHAPQFNPQMPQSAPAYPTHAASPQPQAYYANEWLNYGRAIAYYPTQVELNPQTIGIGQALLDMGSTGPSHQHPQAISLPSSVHSPQQAIVSPMAPQQQSMPQQQQHHVPSVIATASYPPQPNPRNVGDPQGQGHSSWPMGVPVNAFGYPETNPRPNGA</sequence>
<dbReference type="Gene3D" id="4.10.240.10">
    <property type="entry name" value="Zn(2)-C6 fungal-type DNA-binding domain"/>
    <property type="match status" value="1"/>
</dbReference>